<dbReference type="InterPro" id="IPR052529">
    <property type="entry name" value="Bact_Transport_Assoc"/>
</dbReference>
<feature type="transmembrane region" description="Helical" evidence="2">
    <location>
        <begin position="261"/>
        <end position="282"/>
    </location>
</feature>
<dbReference type="Pfam" id="PF04235">
    <property type="entry name" value="DUF418"/>
    <property type="match status" value="1"/>
</dbReference>
<feature type="transmembrane region" description="Helical" evidence="2">
    <location>
        <begin position="344"/>
        <end position="367"/>
    </location>
</feature>
<evidence type="ECO:0000256" key="1">
    <source>
        <dbReference type="SAM" id="MobiDB-lite"/>
    </source>
</evidence>
<proteinExistence type="predicted"/>
<evidence type="ECO:0000256" key="2">
    <source>
        <dbReference type="SAM" id="Phobius"/>
    </source>
</evidence>
<accession>A0ABP5MN00</accession>
<dbReference type="PANTHER" id="PTHR30590:SF2">
    <property type="entry name" value="INNER MEMBRANE PROTEIN"/>
    <property type="match status" value="1"/>
</dbReference>
<reference evidence="5" key="1">
    <citation type="journal article" date="2019" name="Int. J. Syst. Evol. Microbiol.">
        <title>The Global Catalogue of Microorganisms (GCM) 10K type strain sequencing project: providing services to taxonomists for standard genome sequencing and annotation.</title>
        <authorList>
            <consortium name="The Broad Institute Genomics Platform"/>
            <consortium name="The Broad Institute Genome Sequencing Center for Infectious Disease"/>
            <person name="Wu L."/>
            <person name="Ma J."/>
        </authorList>
    </citation>
    <scope>NUCLEOTIDE SEQUENCE [LARGE SCALE GENOMIC DNA]</scope>
    <source>
        <strain evidence="5">JCM 16026</strain>
    </source>
</reference>
<organism evidence="4 5">
    <name type="scientific">Agrococcus versicolor</name>
    <dbReference type="NCBI Taxonomy" id="501482"/>
    <lineage>
        <taxon>Bacteria</taxon>
        <taxon>Bacillati</taxon>
        <taxon>Actinomycetota</taxon>
        <taxon>Actinomycetes</taxon>
        <taxon>Micrococcales</taxon>
        <taxon>Microbacteriaceae</taxon>
        <taxon>Agrococcus</taxon>
    </lineage>
</organism>
<dbReference type="EMBL" id="BAAAQT010000006">
    <property type="protein sequence ID" value="GAA2174573.1"/>
    <property type="molecule type" value="Genomic_DNA"/>
</dbReference>
<comment type="caution">
    <text evidence="4">The sequence shown here is derived from an EMBL/GenBank/DDBJ whole genome shotgun (WGS) entry which is preliminary data.</text>
</comment>
<feature type="transmembrane region" description="Helical" evidence="2">
    <location>
        <begin position="29"/>
        <end position="48"/>
    </location>
</feature>
<evidence type="ECO:0000313" key="5">
    <source>
        <dbReference type="Proteomes" id="UP001501599"/>
    </source>
</evidence>
<keyword evidence="2" id="KW-0812">Transmembrane</keyword>
<feature type="transmembrane region" description="Helical" evidence="2">
    <location>
        <begin position="231"/>
        <end position="249"/>
    </location>
</feature>
<dbReference type="PANTHER" id="PTHR30590">
    <property type="entry name" value="INNER MEMBRANE PROTEIN"/>
    <property type="match status" value="1"/>
</dbReference>
<keyword evidence="5" id="KW-1185">Reference proteome</keyword>
<dbReference type="RefSeq" id="WP_344343364.1">
    <property type="nucleotide sequence ID" value="NZ_BAAAQT010000006.1"/>
</dbReference>
<feature type="region of interest" description="Disordered" evidence="1">
    <location>
        <begin position="417"/>
        <end position="439"/>
    </location>
</feature>
<evidence type="ECO:0000259" key="3">
    <source>
        <dbReference type="Pfam" id="PF04235"/>
    </source>
</evidence>
<name>A0ABP5MN00_9MICO</name>
<feature type="transmembrane region" description="Helical" evidence="2">
    <location>
        <begin position="302"/>
        <end position="323"/>
    </location>
</feature>
<keyword evidence="2" id="KW-1133">Transmembrane helix</keyword>
<protein>
    <submittedName>
        <fullName evidence="4">DUF418 domain-containing protein</fullName>
    </submittedName>
</protein>
<feature type="transmembrane region" description="Helical" evidence="2">
    <location>
        <begin position="373"/>
        <end position="394"/>
    </location>
</feature>
<keyword evidence="2" id="KW-0472">Membrane</keyword>
<feature type="domain" description="DUF418" evidence="3">
    <location>
        <begin position="246"/>
        <end position="408"/>
    </location>
</feature>
<feature type="transmembrane region" description="Helical" evidence="2">
    <location>
        <begin position="164"/>
        <end position="188"/>
    </location>
</feature>
<sequence>MTIPAATGPSPAPDPGVHASRVRAIAPDLARGLMLLLIALANMPWHLFGRETATTSMHHVDASLGDRIWQAIAVVAIDGRSYPLFALLFGYGMWQLYRRQLAAGATSREARRLLRRRHWWMLAFGAVHAALLWAGDIVGAYGLVGLLVAWWFLERRDRTIATWASVLAGLLVLGALATAAMGAVLGALETPFDLEGGDAAAIPSMAAVESYPQSIAVRLGMWLLITPGQGILGLVVPIGILLAILAARRGILEEPERHRALLVRVAAWGIAIGWAGGALAYAELLGAFDPLPSWTFSLLHAATGLPAGVGYAALFGLVAARLARRPLRLGARAFTAVGKRSLSSYLLQSVLFAPVLSAWGLGLGGVLTEWQGALYAVGVWLVTVAVALALDAAGRRGPAETLLRRLAYPRDARAQPMGVARQEAAAPSASDGLAPAARG</sequence>
<dbReference type="InterPro" id="IPR007349">
    <property type="entry name" value="DUF418"/>
</dbReference>
<feature type="transmembrane region" description="Helical" evidence="2">
    <location>
        <begin position="119"/>
        <end position="152"/>
    </location>
</feature>
<dbReference type="Proteomes" id="UP001501599">
    <property type="component" value="Unassembled WGS sequence"/>
</dbReference>
<evidence type="ECO:0000313" key="4">
    <source>
        <dbReference type="EMBL" id="GAA2174573.1"/>
    </source>
</evidence>
<gene>
    <name evidence="4" type="ORF">GCM10009846_21040</name>
</gene>